<feature type="region of interest" description="Disordered" evidence="10">
    <location>
        <begin position="124"/>
        <end position="176"/>
    </location>
</feature>
<feature type="domain" description="CRAL-TRIO" evidence="11">
    <location>
        <begin position="320"/>
        <end position="495"/>
    </location>
</feature>
<keyword evidence="6" id="KW-0132">Cell division</keyword>
<dbReference type="Pfam" id="PF00650">
    <property type="entry name" value="CRAL_TRIO"/>
    <property type="match status" value="1"/>
</dbReference>
<dbReference type="InterPro" id="IPR044834">
    <property type="entry name" value="PATL"/>
</dbReference>
<feature type="compositionally biased region" description="Basic and acidic residues" evidence="10">
    <location>
        <begin position="130"/>
        <end position="147"/>
    </location>
</feature>
<evidence type="ECO:0000256" key="6">
    <source>
        <dbReference type="ARBA" id="ARBA00022618"/>
    </source>
</evidence>
<dbReference type="Gene3D" id="3.40.525.10">
    <property type="entry name" value="CRAL-TRIO lipid binding domain"/>
    <property type="match status" value="1"/>
</dbReference>
<reference evidence="13" key="1">
    <citation type="submission" date="2019-03" db="EMBL/GenBank/DDBJ databases">
        <authorList>
            <person name="Mank J."/>
            <person name="Almeida P."/>
        </authorList>
    </citation>
    <scope>NUCLEOTIDE SEQUENCE</scope>
    <source>
        <strain evidence="13">78183</strain>
    </source>
</reference>
<dbReference type="SMART" id="SM01100">
    <property type="entry name" value="CRAL_TRIO_N"/>
    <property type="match status" value="1"/>
</dbReference>
<dbReference type="Gene3D" id="2.60.120.680">
    <property type="entry name" value="GOLD domain"/>
    <property type="match status" value="1"/>
</dbReference>
<dbReference type="PANTHER" id="PTHR45932">
    <property type="entry name" value="PATELLIN-1"/>
    <property type="match status" value="1"/>
</dbReference>
<dbReference type="GO" id="GO:0051301">
    <property type="term" value="P:cell division"/>
    <property type="evidence" value="ECO:0007669"/>
    <property type="project" value="UniProtKB-KW"/>
</dbReference>
<proteinExistence type="inferred from homology"/>
<keyword evidence="4" id="KW-0813">Transport</keyword>
<feature type="compositionally biased region" description="Basic and acidic residues" evidence="10">
    <location>
        <begin position="155"/>
        <end position="175"/>
    </location>
</feature>
<feature type="region of interest" description="Disordered" evidence="10">
    <location>
        <begin position="23"/>
        <end position="61"/>
    </location>
</feature>
<dbReference type="InterPro" id="IPR036598">
    <property type="entry name" value="GOLD_dom_sf"/>
</dbReference>
<keyword evidence="8" id="KW-0472">Membrane</keyword>
<feature type="domain" description="GOLD" evidence="12">
    <location>
        <begin position="499"/>
        <end position="601"/>
    </location>
</feature>
<keyword evidence="9" id="KW-0131">Cell cycle</keyword>
<dbReference type="CDD" id="cd00170">
    <property type="entry name" value="SEC14"/>
    <property type="match status" value="1"/>
</dbReference>
<evidence type="ECO:0000313" key="13">
    <source>
        <dbReference type="EMBL" id="VFU22301.1"/>
    </source>
</evidence>
<dbReference type="GO" id="GO:0008289">
    <property type="term" value="F:lipid binding"/>
    <property type="evidence" value="ECO:0007669"/>
    <property type="project" value="UniProtKB-KW"/>
</dbReference>
<dbReference type="InterPro" id="IPR011074">
    <property type="entry name" value="CRAL/TRIO_N_dom"/>
</dbReference>
<evidence type="ECO:0000256" key="8">
    <source>
        <dbReference type="ARBA" id="ARBA00023136"/>
    </source>
</evidence>
<evidence type="ECO:0000256" key="10">
    <source>
        <dbReference type="SAM" id="MobiDB-lite"/>
    </source>
</evidence>
<dbReference type="InterPro" id="IPR036273">
    <property type="entry name" value="CRAL/TRIO_N_dom_sf"/>
</dbReference>
<evidence type="ECO:0000256" key="5">
    <source>
        <dbReference type="ARBA" id="ARBA00022490"/>
    </source>
</evidence>
<organism evidence="13">
    <name type="scientific">Salix viminalis</name>
    <name type="common">Common osier</name>
    <name type="synonym">Basket willow</name>
    <dbReference type="NCBI Taxonomy" id="40686"/>
    <lineage>
        <taxon>Eukaryota</taxon>
        <taxon>Viridiplantae</taxon>
        <taxon>Streptophyta</taxon>
        <taxon>Embryophyta</taxon>
        <taxon>Tracheophyta</taxon>
        <taxon>Spermatophyta</taxon>
        <taxon>Magnoliopsida</taxon>
        <taxon>eudicotyledons</taxon>
        <taxon>Gunneridae</taxon>
        <taxon>Pentapetalae</taxon>
        <taxon>rosids</taxon>
        <taxon>fabids</taxon>
        <taxon>Malpighiales</taxon>
        <taxon>Salicaceae</taxon>
        <taxon>Saliceae</taxon>
        <taxon>Salix</taxon>
    </lineage>
</organism>
<keyword evidence="5" id="KW-0963">Cytoplasm</keyword>
<evidence type="ECO:0000256" key="2">
    <source>
        <dbReference type="ARBA" id="ARBA00004496"/>
    </source>
</evidence>
<evidence type="ECO:0008006" key="14">
    <source>
        <dbReference type="Google" id="ProtNLM"/>
    </source>
</evidence>
<dbReference type="AlphaFoldDB" id="A0A6N2K2L7"/>
<dbReference type="PROSITE" id="PS50191">
    <property type="entry name" value="CRAL_TRIO"/>
    <property type="match status" value="1"/>
</dbReference>
<dbReference type="GO" id="GO:0016020">
    <property type="term" value="C:membrane"/>
    <property type="evidence" value="ECO:0007669"/>
    <property type="project" value="UniProtKB-SubCell"/>
</dbReference>
<evidence type="ECO:0000259" key="11">
    <source>
        <dbReference type="PROSITE" id="PS50191"/>
    </source>
</evidence>
<dbReference type="Pfam" id="PF03765">
    <property type="entry name" value="CRAL_TRIO_N"/>
    <property type="match status" value="1"/>
</dbReference>
<dbReference type="Pfam" id="PF25099">
    <property type="entry name" value="GOLD_PATL1_C"/>
    <property type="match status" value="1"/>
</dbReference>
<evidence type="ECO:0000256" key="7">
    <source>
        <dbReference type="ARBA" id="ARBA00023121"/>
    </source>
</evidence>
<evidence type="ECO:0000256" key="9">
    <source>
        <dbReference type="ARBA" id="ARBA00023306"/>
    </source>
</evidence>
<gene>
    <name evidence="13" type="ORF">SVIM_LOCUS23363</name>
</gene>
<dbReference type="InterPro" id="IPR056794">
    <property type="entry name" value="PATL1-6_C_GOLD"/>
</dbReference>
<comment type="similarity">
    <text evidence="3">Belongs to the patellin family.</text>
</comment>
<dbReference type="EMBL" id="CAADRP010000058">
    <property type="protein sequence ID" value="VFU22301.1"/>
    <property type="molecule type" value="Genomic_DNA"/>
</dbReference>
<dbReference type="PRINTS" id="PR00180">
    <property type="entry name" value="CRETINALDHBP"/>
</dbReference>
<keyword evidence="7" id="KW-0446">Lipid-binding</keyword>
<accession>A0A6N2K2L7</accession>
<dbReference type="SMART" id="SM00516">
    <property type="entry name" value="SEC14"/>
    <property type="match status" value="1"/>
</dbReference>
<sequence length="607" mass="67865">MAEEVQKMSQEQDVVVVTDVPQAEKTAPVPPPMPVVVEKESPLPVSETEEEPMKPKQVEEGVVETQVFKPSGGDDEKMPQQVYFKEESTKVADLLDYEKIALQEFKRLVQQVLNHHEFSVLTTPTAPAIEEEKKEDVVEAENRKPALTEETSAVAEDKERVETEAVAEKEEKIEVVESEALDDQGKVAPAAASDTTADTAVEDDGAKTVEAIEETIVAVSSSVVSQEETTAQATKEPEGETKAASSLDEEAKEVKSSETVEVTPEEVSIWGIPLLADDRSDVILLKFLRARDFKVKDAFTMLKNTIRWRKEFGIDELLEKDLGLDDLGKVVFMHGLDKEGHPVCYNVYGEFQNKELYKNSFSDEEKRQRFLRWRIQFLEKSIRTLDLNPGGISTIVQVNDLKNSPGPAKRELRQATRQALQLLQDNYPEFVAKQIFINVPWWYLTVNRMISPFLTQRTRSKFVVVGPSKSAETLIRYIAVEQIPVKYGGLSKDGEFGPADAVTEITVKPAAKHTVEFPVTETCLLTWEVRVAGWDVGYGAEFVPSAEDSYTVIIQKARKVAATEEPLVCNSIKIGEPGKVVLTIDNSTSKKKKKLFYRLKTKPPSSD</sequence>
<dbReference type="SUPFAM" id="SSF52087">
    <property type="entry name" value="CRAL/TRIO domain"/>
    <property type="match status" value="1"/>
</dbReference>
<dbReference type="InterPro" id="IPR036865">
    <property type="entry name" value="CRAL-TRIO_dom_sf"/>
</dbReference>
<dbReference type="PROSITE" id="PS50866">
    <property type="entry name" value="GOLD"/>
    <property type="match status" value="1"/>
</dbReference>
<dbReference type="PANTHER" id="PTHR45932:SF17">
    <property type="entry name" value="CELLULAR RETINALDEHYDE-BINDING_TRIPLE FUNCTION DOMAIN-CONTAINING PROTEIN"/>
    <property type="match status" value="1"/>
</dbReference>
<evidence type="ECO:0000256" key="4">
    <source>
        <dbReference type="ARBA" id="ARBA00022448"/>
    </source>
</evidence>
<dbReference type="SUPFAM" id="SSF101576">
    <property type="entry name" value="Supernatant protein factor (SPF), C-terminal domain"/>
    <property type="match status" value="1"/>
</dbReference>
<dbReference type="SUPFAM" id="SSF46938">
    <property type="entry name" value="CRAL/TRIO N-terminal domain"/>
    <property type="match status" value="1"/>
</dbReference>
<name>A0A6N2K2L7_SALVM</name>
<feature type="region of interest" description="Disordered" evidence="10">
    <location>
        <begin position="223"/>
        <end position="249"/>
    </location>
</feature>
<dbReference type="InterPro" id="IPR009038">
    <property type="entry name" value="GOLD_dom"/>
</dbReference>
<protein>
    <recommendedName>
        <fullName evidence="14">CRAL-TRIO domain-containing protein</fullName>
    </recommendedName>
</protein>
<evidence type="ECO:0000256" key="1">
    <source>
        <dbReference type="ARBA" id="ARBA00004370"/>
    </source>
</evidence>
<evidence type="ECO:0000256" key="3">
    <source>
        <dbReference type="ARBA" id="ARBA00007155"/>
    </source>
</evidence>
<comment type="subcellular location">
    <subcellularLocation>
        <location evidence="2">Cytoplasm</location>
    </subcellularLocation>
    <subcellularLocation>
        <location evidence="1">Membrane</location>
    </subcellularLocation>
</comment>
<evidence type="ECO:0000259" key="12">
    <source>
        <dbReference type="PROSITE" id="PS50866"/>
    </source>
</evidence>
<dbReference type="GO" id="GO:0005737">
    <property type="term" value="C:cytoplasm"/>
    <property type="evidence" value="ECO:0007669"/>
    <property type="project" value="UniProtKB-SubCell"/>
</dbReference>
<dbReference type="InterPro" id="IPR001251">
    <property type="entry name" value="CRAL-TRIO_dom"/>
</dbReference>